<reference evidence="2 3" key="1">
    <citation type="submission" date="2015-10" db="EMBL/GenBank/DDBJ databases">
        <authorList>
            <person name="Gilbert D.G."/>
        </authorList>
    </citation>
    <scope>NUCLEOTIDE SEQUENCE [LARGE SCALE GENOMIC DNA]</scope>
    <source>
        <strain evidence="2">FVVF132</strain>
    </source>
</reference>
<organism evidence="2 3">
    <name type="scientific">Amazona aestiva</name>
    <name type="common">Blue-fronted Amazon parrot</name>
    <dbReference type="NCBI Taxonomy" id="12930"/>
    <lineage>
        <taxon>Eukaryota</taxon>
        <taxon>Metazoa</taxon>
        <taxon>Chordata</taxon>
        <taxon>Craniata</taxon>
        <taxon>Vertebrata</taxon>
        <taxon>Euteleostomi</taxon>
        <taxon>Archelosauria</taxon>
        <taxon>Archosauria</taxon>
        <taxon>Dinosauria</taxon>
        <taxon>Saurischia</taxon>
        <taxon>Theropoda</taxon>
        <taxon>Coelurosauria</taxon>
        <taxon>Aves</taxon>
        <taxon>Neognathae</taxon>
        <taxon>Neoaves</taxon>
        <taxon>Telluraves</taxon>
        <taxon>Australaves</taxon>
        <taxon>Psittaciformes</taxon>
        <taxon>Psittacidae</taxon>
        <taxon>Amazona</taxon>
    </lineage>
</organism>
<keyword evidence="3" id="KW-1185">Reference proteome</keyword>
<gene>
    <name evidence="2" type="ORF">AAES_06964</name>
</gene>
<evidence type="ECO:0000256" key="1">
    <source>
        <dbReference type="SAM" id="MobiDB-lite"/>
    </source>
</evidence>
<proteinExistence type="predicted"/>
<comment type="caution">
    <text evidence="2">The sequence shown here is derived from an EMBL/GenBank/DDBJ whole genome shotgun (WGS) entry which is preliminary data.</text>
</comment>
<evidence type="ECO:0000313" key="3">
    <source>
        <dbReference type="Proteomes" id="UP000051836"/>
    </source>
</evidence>
<sequence length="107" mass="12119">MEMAITSHDYSNSVNNLITSEKKVESGYRTCGNAIKLSERDYFCLQKPSEKSKELSVLLYSPGVESLNTFPPEEPQHHHKVDHPKEQNTGCLGSLPLHDNDGKIYWV</sequence>
<dbReference type="AlphaFoldDB" id="A0A0Q3X9L1"/>
<feature type="region of interest" description="Disordered" evidence="1">
    <location>
        <begin position="68"/>
        <end position="95"/>
    </location>
</feature>
<dbReference type="Proteomes" id="UP000051836">
    <property type="component" value="Unassembled WGS sequence"/>
</dbReference>
<protein>
    <submittedName>
        <fullName evidence="2">Uncharacterized protein</fullName>
    </submittedName>
</protein>
<evidence type="ECO:0000313" key="2">
    <source>
        <dbReference type="EMBL" id="KQL60554.1"/>
    </source>
</evidence>
<name>A0A0Q3X9L1_AMAAE</name>
<accession>A0A0Q3X9L1</accession>
<dbReference type="EMBL" id="LMAW01000126">
    <property type="protein sequence ID" value="KQL60554.1"/>
    <property type="molecule type" value="Genomic_DNA"/>
</dbReference>